<comment type="caution">
    <text evidence="3">The sequence shown here is derived from an EMBL/GenBank/DDBJ whole genome shotgun (WGS) entry which is preliminary data.</text>
</comment>
<evidence type="ECO:0000256" key="2">
    <source>
        <dbReference type="SAM" id="SignalP"/>
    </source>
</evidence>
<dbReference type="PROSITE" id="PS51318">
    <property type="entry name" value="TAT"/>
    <property type="match status" value="1"/>
</dbReference>
<dbReference type="InterPro" id="IPR006311">
    <property type="entry name" value="TAT_signal"/>
</dbReference>
<evidence type="ECO:0000256" key="1">
    <source>
        <dbReference type="SAM" id="MobiDB-lite"/>
    </source>
</evidence>
<evidence type="ECO:0000313" key="4">
    <source>
        <dbReference type="Proteomes" id="UP000660454"/>
    </source>
</evidence>
<keyword evidence="4" id="KW-1185">Reference proteome</keyword>
<feature type="chain" id="PRO_5045631253" evidence="2">
    <location>
        <begin position="40"/>
        <end position="209"/>
    </location>
</feature>
<dbReference type="EMBL" id="BOOF01000059">
    <property type="protein sequence ID" value="GIH66762.1"/>
    <property type="molecule type" value="Genomic_DNA"/>
</dbReference>
<proteinExistence type="predicted"/>
<dbReference type="Proteomes" id="UP000660454">
    <property type="component" value="Unassembled WGS sequence"/>
</dbReference>
<feature type="region of interest" description="Disordered" evidence="1">
    <location>
        <begin position="68"/>
        <end position="91"/>
    </location>
</feature>
<keyword evidence="2" id="KW-0732">Signal</keyword>
<feature type="signal peptide" evidence="2">
    <location>
        <begin position="1"/>
        <end position="39"/>
    </location>
</feature>
<name>A0ABQ4GZ80_9ACTN</name>
<reference evidence="3 4" key="1">
    <citation type="submission" date="2021-01" db="EMBL/GenBank/DDBJ databases">
        <title>Whole genome shotgun sequence of Microbispora siamensis NBRC 104113.</title>
        <authorList>
            <person name="Komaki H."/>
            <person name="Tamura T."/>
        </authorList>
    </citation>
    <scope>NUCLEOTIDE SEQUENCE [LARGE SCALE GENOMIC DNA]</scope>
    <source>
        <strain evidence="3 4">NBRC 104113</strain>
    </source>
</reference>
<accession>A0ABQ4GZ80</accession>
<protein>
    <submittedName>
        <fullName evidence="3">Uncharacterized protein</fullName>
    </submittedName>
</protein>
<sequence length="209" mass="22775">MSAEPRFHKSTGSARRALRLSVAAALGLAVLLSGPPAAAAQGDPIADALARVADGTYTNEDLELLKSDPEIAAQVPDPTKPDESSTTTNDDASTHAICGAYADVWFRKRSLLGSTIYVWHHRVVYCRDGSRVTSWQNRYDYLSDAQSIVYMRELQVNQAGGIGTTSAWSHLQRHLEYCVVKYGCYASMKPWSRITVHGNATYSYTGSAG</sequence>
<gene>
    <name evidence="3" type="ORF">Msi02_75790</name>
</gene>
<evidence type="ECO:0000313" key="3">
    <source>
        <dbReference type="EMBL" id="GIH66762.1"/>
    </source>
</evidence>
<organism evidence="3 4">
    <name type="scientific">Microbispora siamensis</name>
    <dbReference type="NCBI Taxonomy" id="564413"/>
    <lineage>
        <taxon>Bacteria</taxon>
        <taxon>Bacillati</taxon>
        <taxon>Actinomycetota</taxon>
        <taxon>Actinomycetes</taxon>
        <taxon>Streptosporangiales</taxon>
        <taxon>Streptosporangiaceae</taxon>
        <taxon>Microbispora</taxon>
    </lineage>
</organism>